<dbReference type="Proteomes" id="UP000053232">
    <property type="component" value="Unassembled WGS sequence"/>
</dbReference>
<comment type="caution">
    <text evidence="1">The sequence shown here is derived from an EMBL/GenBank/DDBJ whole genome shotgun (WGS) entry which is preliminary data.</text>
</comment>
<evidence type="ECO:0000313" key="1">
    <source>
        <dbReference type="EMBL" id="KEJ82399.1"/>
    </source>
</evidence>
<accession>A0A073HY96</accession>
<reference evidence="2" key="1">
    <citation type="journal article" date="2014" name="Cell">
        <title>The Architecture of a Scrambled Genome Reveals Massive Levels of Genomic Rearrangement during Development.</title>
        <authorList>
            <person name="Chen X."/>
            <person name="Bracht J.R."/>
            <person name="Goldman A.D."/>
            <person name="Dolzhenko E."/>
            <person name="Clay D.M."/>
            <person name="Swart E.C."/>
            <person name="Perlman D.H."/>
            <person name="Doak T.G."/>
            <person name="Stuart A."/>
            <person name="Amemiya C.T."/>
            <person name="Sebra R.P."/>
            <person name="Landweber L.F."/>
        </authorList>
    </citation>
    <scope>NUCLEOTIDE SEQUENCE [LARGE SCALE GENOMIC DNA]</scope>
    <source>
        <strain evidence="2">JRB310</strain>
    </source>
</reference>
<organism evidence="1 2">
    <name type="scientific">Oxytricha trifallax</name>
    <dbReference type="NCBI Taxonomy" id="1172189"/>
    <lineage>
        <taxon>Eukaryota</taxon>
        <taxon>Sar</taxon>
        <taxon>Alveolata</taxon>
        <taxon>Ciliophora</taxon>
        <taxon>Intramacronucleata</taxon>
        <taxon>Spirotrichea</taxon>
        <taxon>Stichotrichia</taxon>
        <taxon>Sporadotrichida</taxon>
        <taxon>Oxytrichidae</taxon>
        <taxon>Oxytrichinae</taxon>
        <taxon>Oxytricha</taxon>
    </lineage>
</organism>
<dbReference type="EMBL" id="ARYC01022615">
    <property type="protein sequence ID" value="KEJ82399.1"/>
    <property type="molecule type" value="Genomic_DNA"/>
</dbReference>
<proteinExistence type="predicted"/>
<protein>
    <submittedName>
        <fullName evidence="1">Uncharacterized protein</fullName>
    </submittedName>
</protein>
<sequence length="174" mass="19930">MQDYVSNLEGVITSWMGVNIMLINIQRGLAKPALPQIYFLMQELKSLLMLIPKPLTAAPHAQVANAADNPQTAFCGCYCSHHTVADTEYSTRGSHQINKHQHQPKKLFQSLQLNICTWLKQPNFRKQNIQIFRNQFLEVHKIFGVQVVGEFNHSKVLAQTLVQKPVRCFSFFCF</sequence>
<gene>
    <name evidence="1" type="ORF">OXYTRIMIC_375</name>
</gene>
<name>A0A073HY96_9SPIT</name>
<evidence type="ECO:0000313" key="2">
    <source>
        <dbReference type="Proteomes" id="UP000053232"/>
    </source>
</evidence>
<keyword evidence="2" id="KW-1185">Reference proteome</keyword>
<dbReference type="AlphaFoldDB" id="A0A073HY96"/>